<evidence type="ECO:0000313" key="6">
    <source>
        <dbReference type="Proteomes" id="UP001176940"/>
    </source>
</evidence>
<protein>
    <recommendedName>
        <fullName evidence="7">Cytochrome P450</fullName>
    </recommendedName>
</protein>
<name>A0ABN9MEM4_9NEOB</name>
<sequence>MNPMNPPSLEASCHKGLLWKTSPQDRVSGNPFNNLKCVNAAVANIIVAILPNQRFDYEDPTILKLVSLINENIRLFGMPLVKIKKKNKLTNPILSMLTTVGARIPLLIHWMPGAHKKMMANIREFHSFLEATFKKKQRKELDVNDQRNLVDSFLVRQQEGNRRNWTPKVIQLTGIEIGRHVAFGEPLMCLNSENPPQGTQESTQYFHDKNLIALVDNLFVAGLDTTSTTIQWGLLLMMKYPEIQEKVQNEIEAVIGSSQPQIERRTKMPYTNAVIHEVQRFGDIAPSIGSHVASHDVTFRGYFLPEGTIVMPLIHFVFKGKAYFEKS</sequence>
<dbReference type="Gene3D" id="1.10.630.10">
    <property type="entry name" value="Cytochrome P450"/>
    <property type="match status" value="1"/>
</dbReference>
<comment type="cofactor">
    <cofactor evidence="1">
        <name>heme</name>
        <dbReference type="ChEBI" id="CHEBI:30413"/>
    </cofactor>
</comment>
<evidence type="ECO:0000256" key="2">
    <source>
        <dbReference type="ARBA" id="ARBA00010617"/>
    </source>
</evidence>
<gene>
    <name evidence="5" type="ORF">RIMI_LOCUS20056942</name>
</gene>
<keyword evidence="6" id="KW-1185">Reference proteome</keyword>
<dbReference type="InterPro" id="IPR002401">
    <property type="entry name" value="Cyt_P450_E_grp-I"/>
</dbReference>
<organism evidence="5 6">
    <name type="scientific">Ranitomeya imitator</name>
    <name type="common">mimic poison frog</name>
    <dbReference type="NCBI Taxonomy" id="111125"/>
    <lineage>
        <taxon>Eukaryota</taxon>
        <taxon>Metazoa</taxon>
        <taxon>Chordata</taxon>
        <taxon>Craniata</taxon>
        <taxon>Vertebrata</taxon>
        <taxon>Euteleostomi</taxon>
        <taxon>Amphibia</taxon>
        <taxon>Batrachia</taxon>
        <taxon>Anura</taxon>
        <taxon>Neobatrachia</taxon>
        <taxon>Hyloidea</taxon>
        <taxon>Dendrobatidae</taxon>
        <taxon>Dendrobatinae</taxon>
        <taxon>Ranitomeya</taxon>
    </lineage>
</organism>
<comment type="similarity">
    <text evidence="2">Belongs to the cytochrome P450 family.</text>
</comment>
<evidence type="ECO:0000313" key="5">
    <source>
        <dbReference type="EMBL" id="CAJ0965217.1"/>
    </source>
</evidence>
<dbReference type="EMBL" id="CAUEEQ010065853">
    <property type="protein sequence ID" value="CAJ0965217.1"/>
    <property type="molecule type" value="Genomic_DNA"/>
</dbReference>
<dbReference type="Proteomes" id="UP001176940">
    <property type="component" value="Unassembled WGS sequence"/>
</dbReference>
<proteinExistence type="inferred from homology"/>
<dbReference type="InterPro" id="IPR036396">
    <property type="entry name" value="Cyt_P450_sf"/>
</dbReference>
<evidence type="ECO:0000256" key="4">
    <source>
        <dbReference type="ARBA" id="ARBA00023004"/>
    </source>
</evidence>
<dbReference type="InterPro" id="IPR001128">
    <property type="entry name" value="Cyt_P450"/>
</dbReference>
<evidence type="ECO:0000256" key="1">
    <source>
        <dbReference type="ARBA" id="ARBA00001971"/>
    </source>
</evidence>
<keyword evidence="4" id="KW-0408">Iron</keyword>
<dbReference type="PRINTS" id="PR00385">
    <property type="entry name" value="P450"/>
</dbReference>
<reference evidence="5" key="1">
    <citation type="submission" date="2023-07" db="EMBL/GenBank/DDBJ databases">
        <authorList>
            <person name="Stuckert A."/>
        </authorList>
    </citation>
    <scope>NUCLEOTIDE SEQUENCE</scope>
</reference>
<keyword evidence="3" id="KW-0479">Metal-binding</keyword>
<dbReference type="SUPFAM" id="SSF48264">
    <property type="entry name" value="Cytochrome P450"/>
    <property type="match status" value="1"/>
</dbReference>
<comment type="caution">
    <text evidence="5">The sequence shown here is derived from an EMBL/GenBank/DDBJ whole genome shotgun (WGS) entry which is preliminary data.</text>
</comment>
<accession>A0ABN9MEM4</accession>
<evidence type="ECO:0000256" key="3">
    <source>
        <dbReference type="ARBA" id="ARBA00022723"/>
    </source>
</evidence>
<dbReference type="Pfam" id="PF00067">
    <property type="entry name" value="p450"/>
    <property type="match status" value="2"/>
</dbReference>
<evidence type="ECO:0008006" key="7">
    <source>
        <dbReference type="Google" id="ProtNLM"/>
    </source>
</evidence>
<dbReference type="InterPro" id="IPR050182">
    <property type="entry name" value="Cytochrome_P450_fam2"/>
</dbReference>
<dbReference type="PANTHER" id="PTHR24300:SF302">
    <property type="entry name" value="CYTOCHROME P450"/>
    <property type="match status" value="1"/>
</dbReference>
<dbReference type="PANTHER" id="PTHR24300">
    <property type="entry name" value="CYTOCHROME P450 508A4-RELATED"/>
    <property type="match status" value="1"/>
</dbReference>
<dbReference type="PRINTS" id="PR00463">
    <property type="entry name" value="EP450I"/>
</dbReference>